<keyword evidence="12" id="KW-0804">Transcription</keyword>
<dbReference type="InterPro" id="IPR036236">
    <property type="entry name" value="Znf_C2H2_sf"/>
</dbReference>
<accession>A0A024G9S1</accession>
<sequence length="887" mass="100149">MIKFVLMVNKQGQTRLAQYYDFLSIQERVALEAEIIRKCLSRNENQCSFVEYRGYKVIYRRYASLFFIVGVQNDDSENELGILEFIHALVETMDKYFESVCELDIMFNLEKAHFILDEMATFTNSSLAFHSIAGSGGFYHQAAAISGINRMKIEAQASTIGEVSKLETIETLHIKQADEMTSFHTDEPVRKKKLTSVVWETFTPISSSGLRDGVIDSAKCNLCHKTFSTRHGTSSMMRHAKRHAEIAATLTESTGGIRRHKRHISNPQTNLTDKKMIIGPQHRKDGTSHGSVSFETESVGGIKRQKLRNLNGALIDWMIHDGQDATLLQCDNFLDIFTAIGIKPTFPSVDMFSKIVERRYFASFHRMKEYLSRSTTGRIAFSCDTWSGRTEKEYMGIHIYWINADWECKTMQIGLEAYPTTRNAYFLSDLLYHVLQNQWGIANRLLCGVLPMCDEASVGMGFLREKIKVLIGTDSIASNWNITCLGHLIHVGMLAGLKEIEPEILKLRSLLSLLQSVMETHEHLTNKASDMVLPQIADQYQLPNLDTPIHWRSTIAMILNSIKVKDVINTLYGDTSNGMNLFLLDEIEWDLLFWTATFFQKCIQMATCQSDQKHISLSTSLNVCKAIIGLCDSTASSAMELSDEVCTKIQAACVKVKVSVESYQTSASSFFTLAKILDPRFSNESIDKAEKKEFLREMLHKNVHDTLSNSQAHAHSERHESSSAYSTFDRLLDIGEGISDYAMDGDEVDRFFDATLIRDKRSDPFLWWKSNETRFPNLAKLARDILSIPATAIPSGAIFTEAATSRSIGSPTTAGERSRTFKYASLERAWQLERQLIGGKRRQDTFPFQEITELDVPATLDTTLAVSSIHSAVMQSTTVKATYEESI</sequence>
<keyword evidence="13" id="KW-0539">Nucleus</keyword>
<dbReference type="Pfam" id="PF02892">
    <property type="entry name" value="zf-BED"/>
    <property type="match status" value="1"/>
</dbReference>
<feature type="domain" description="BED-type" evidence="15">
    <location>
        <begin position="193"/>
        <end position="267"/>
    </location>
</feature>
<dbReference type="GO" id="GO:0003677">
    <property type="term" value="F:DNA binding"/>
    <property type="evidence" value="ECO:0007669"/>
    <property type="project" value="UniProtKB-KW"/>
</dbReference>
<evidence type="ECO:0000259" key="15">
    <source>
        <dbReference type="PROSITE" id="PS50808"/>
    </source>
</evidence>
<dbReference type="GO" id="GO:0015031">
    <property type="term" value="P:protein transport"/>
    <property type="evidence" value="ECO:0007669"/>
    <property type="project" value="UniProtKB-KW"/>
</dbReference>
<evidence type="ECO:0000256" key="14">
    <source>
        <dbReference type="PROSITE-ProRule" id="PRU00027"/>
    </source>
</evidence>
<evidence type="ECO:0000256" key="4">
    <source>
        <dbReference type="ARBA" id="ARBA00022448"/>
    </source>
</evidence>
<dbReference type="Pfam" id="PF05699">
    <property type="entry name" value="Dimer_Tnp_hAT"/>
    <property type="match status" value="1"/>
</dbReference>
<keyword evidence="9" id="KW-0805">Transcription regulation</keyword>
<evidence type="ECO:0000256" key="7">
    <source>
        <dbReference type="ARBA" id="ARBA00022833"/>
    </source>
</evidence>
<evidence type="ECO:0000256" key="10">
    <source>
        <dbReference type="ARBA" id="ARBA00023125"/>
    </source>
</evidence>
<dbReference type="InterPro" id="IPR012337">
    <property type="entry name" value="RNaseH-like_sf"/>
</dbReference>
<dbReference type="FunFam" id="3.30.450.60:FF:000010">
    <property type="entry name" value="AP complex subunit sigma"/>
    <property type="match status" value="1"/>
</dbReference>
<dbReference type="OrthoDB" id="106267at2759"/>
<proteinExistence type="inferred from homology"/>
<dbReference type="InterPro" id="IPR008906">
    <property type="entry name" value="HATC_C_dom"/>
</dbReference>
<dbReference type="SUPFAM" id="SSF57667">
    <property type="entry name" value="beta-beta-alpha zinc fingers"/>
    <property type="match status" value="1"/>
</dbReference>
<evidence type="ECO:0000256" key="6">
    <source>
        <dbReference type="ARBA" id="ARBA00022771"/>
    </source>
</evidence>
<dbReference type="Gene3D" id="3.30.450.60">
    <property type="match status" value="1"/>
</dbReference>
<dbReference type="InterPro" id="IPR052035">
    <property type="entry name" value="ZnF_BED_domain_contain"/>
</dbReference>
<dbReference type="SMART" id="SM00614">
    <property type="entry name" value="ZnF_BED"/>
    <property type="match status" value="1"/>
</dbReference>
<dbReference type="CDD" id="cd14832">
    <property type="entry name" value="AP4_sigma"/>
    <property type="match status" value="1"/>
</dbReference>
<comment type="subcellular location">
    <subcellularLocation>
        <location evidence="2">Endomembrane system</location>
    </subcellularLocation>
    <subcellularLocation>
        <location evidence="1">Nucleus</location>
    </subcellularLocation>
</comment>
<name>A0A024G9S1_9STRA</name>
<dbReference type="InterPro" id="IPR022775">
    <property type="entry name" value="AP_mu_sigma_su"/>
</dbReference>
<dbReference type="SUPFAM" id="SSF64356">
    <property type="entry name" value="SNARE-like"/>
    <property type="match status" value="1"/>
</dbReference>
<dbReference type="PANTHER" id="PTHR46481">
    <property type="entry name" value="ZINC FINGER BED DOMAIN-CONTAINING PROTEIN 4"/>
    <property type="match status" value="1"/>
</dbReference>
<organism evidence="16 17">
    <name type="scientific">Albugo candida</name>
    <dbReference type="NCBI Taxonomy" id="65357"/>
    <lineage>
        <taxon>Eukaryota</taxon>
        <taxon>Sar</taxon>
        <taxon>Stramenopiles</taxon>
        <taxon>Oomycota</taxon>
        <taxon>Peronosporomycetes</taxon>
        <taxon>Albuginales</taxon>
        <taxon>Albuginaceae</taxon>
        <taxon>Albugo</taxon>
    </lineage>
</organism>
<keyword evidence="6 14" id="KW-0863">Zinc-finger</keyword>
<dbReference type="PANTHER" id="PTHR46481:SF10">
    <property type="entry name" value="ZINC FINGER BED DOMAIN-CONTAINING PROTEIN 39"/>
    <property type="match status" value="1"/>
</dbReference>
<keyword evidence="4" id="KW-0813">Transport</keyword>
<evidence type="ECO:0000256" key="9">
    <source>
        <dbReference type="ARBA" id="ARBA00023015"/>
    </source>
</evidence>
<dbReference type="InterPro" id="IPR011012">
    <property type="entry name" value="Longin-like_dom_sf"/>
</dbReference>
<evidence type="ECO:0000256" key="13">
    <source>
        <dbReference type="ARBA" id="ARBA00023242"/>
    </source>
</evidence>
<reference evidence="16 17" key="1">
    <citation type="submission" date="2012-05" db="EMBL/GenBank/DDBJ databases">
        <title>Recombination and specialization in a pathogen metapopulation.</title>
        <authorList>
            <person name="Gardiner A."/>
            <person name="Kemen E."/>
            <person name="Schultz-Larsen T."/>
            <person name="MacLean D."/>
            <person name="Van Oosterhout C."/>
            <person name="Jones J.D.G."/>
        </authorList>
    </citation>
    <scope>NUCLEOTIDE SEQUENCE [LARGE SCALE GENOMIC DNA]</scope>
    <source>
        <strain evidence="16 17">Ac Nc2</strain>
    </source>
</reference>
<dbReference type="Pfam" id="PF01217">
    <property type="entry name" value="Clat_adaptor_s"/>
    <property type="match status" value="1"/>
</dbReference>
<evidence type="ECO:0000256" key="3">
    <source>
        <dbReference type="ARBA" id="ARBA00006972"/>
    </source>
</evidence>
<evidence type="ECO:0000313" key="16">
    <source>
        <dbReference type="EMBL" id="CCI43631.1"/>
    </source>
</evidence>
<comment type="similarity">
    <text evidence="3">Belongs to the adaptor complexes small subunit family.</text>
</comment>
<dbReference type="GO" id="GO:0008270">
    <property type="term" value="F:zinc ion binding"/>
    <property type="evidence" value="ECO:0007669"/>
    <property type="project" value="UniProtKB-KW"/>
</dbReference>
<keyword evidence="5" id="KW-0479">Metal-binding</keyword>
<dbReference type="GO" id="GO:0046983">
    <property type="term" value="F:protein dimerization activity"/>
    <property type="evidence" value="ECO:0007669"/>
    <property type="project" value="InterPro"/>
</dbReference>
<evidence type="ECO:0000256" key="8">
    <source>
        <dbReference type="ARBA" id="ARBA00022927"/>
    </source>
</evidence>
<evidence type="ECO:0000256" key="1">
    <source>
        <dbReference type="ARBA" id="ARBA00004123"/>
    </source>
</evidence>
<keyword evidence="8" id="KW-0653">Protein transport</keyword>
<evidence type="ECO:0000256" key="5">
    <source>
        <dbReference type="ARBA" id="ARBA00022723"/>
    </source>
</evidence>
<keyword evidence="7" id="KW-0862">Zinc</keyword>
<dbReference type="SUPFAM" id="SSF53098">
    <property type="entry name" value="Ribonuclease H-like"/>
    <property type="match status" value="1"/>
</dbReference>
<dbReference type="InterPro" id="IPR003656">
    <property type="entry name" value="Znf_BED"/>
</dbReference>
<dbReference type="Proteomes" id="UP000053237">
    <property type="component" value="Unassembled WGS sequence"/>
</dbReference>
<dbReference type="GO" id="GO:0009791">
    <property type="term" value="P:post-embryonic development"/>
    <property type="evidence" value="ECO:0007669"/>
    <property type="project" value="UniProtKB-ARBA"/>
</dbReference>
<dbReference type="STRING" id="65357.A0A024G9S1"/>
<dbReference type="GO" id="GO:0012505">
    <property type="term" value="C:endomembrane system"/>
    <property type="evidence" value="ECO:0007669"/>
    <property type="project" value="UniProtKB-SubCell"/>
</dbReference>
<dbReference type="InParanoid" id="A0A024G9S1"/>
<evidence type="ECO:0000313" key="17">
    <source>
        <dbReference type="Proteomes" id="UP000053237"/>
    </source>
</evidence>
<keyword evidence="10" id="KW-0238">DNA-binding</keyword>
<evidence type="ECO:0000256" key="11">
    <source>
        <dbReference type="ARBA" id="ARBA00023136"/>
    </source>
</evidence>
<keyword evidence="11" id="KW-0472">Membrane</keyword>
<evidence type="ECO:0000256" key="12">
    <source>
        <dbReference type="ARBA" id="ARBA00023163"/>
    </source>
</evidence>
<keyword evidence="17" id="KW-1185">Reference proteome</keyword>
<dbReference type="AlphaFoldDB" id="A0A024G9S1"/>
<dbReference type="GO" id="GO:0005737">
    <property type="term" value="C:cytoplasm"/>
    <property type="evidence" value="ECO:0007669"/>
    <property type="project" value="UniProtKB-ARBA"/>
</dbReference>
<dbReference type="EMBL" id="CAIX01000052">
    <property type="protein sequence ID" value="CCI43631.1"/>
    <property type="molecule type" value="Genomic_DNA"/>
</dbReference>
<gene>
    <name evidence="16" type="ORF">BN9_044150</name>
</gene>
<dbReference type="GO" id="GO:0005634">
    <property type="term" value="C:nucleus"/>
    <property type="evidence" value="ECO:0007669"/>
    <property type="project" value="UniProtKB-SubCell"/>
</dbReference>
<dbReference type="PROSITE" id="PS50808">
    <property type="entry name" value="ZF_BED"/>
    <property type="match status" value="1"/>
</dbReference>
<protein>
    <recommendedName>
        <fullName evidence="15">BED-type domain-containing protein</fullName>
    </recommendedName>
</protein>
<comment type="caution">
    <text evidence="16">The sequence shown here is derived from an EMBL/GenBank/DDBJ whole genome shotgun (WGS) entry which is preliminary data.</text>
</comment>
<evidence type="ECO:0000256" key="2">
    <source>
        <dbReference type="ARBA" id="ARBA00004308"/>
    </source>
</evidence>